<name>A0A926VLE6_9CYAN</name>
<protein>
    <submittedName>
        <fullName evidence="1">Uncharacterized protein</fullName>
    </submittedName>
</protein>
<accession>A0A926VLE6</accession>
<dbReference type="RefSeq" id="WP_190474967.1">
    <property type="nucleotide sequence ID" value="NZ_JACJPW010000161.1"/>
</dbReference>
<reference evidence="1" key="1">
    <citation type="journal article" date="2015" name="ISME J.">
        <title>Draft Genome Sequence of Streptomyces incarnatus NRRL8089, which Produces the Nucleoside Antibiotic Sinefungin.</title>
        <authorList>
            <person name="Oshima K."/>
            <person name="Hattori M."/>
            <person name="Shimizu H."/>
            <person name="Fukuda K."/>
            <person name="Nemoto M."/>
            <person name="Inagaki K."/>
            <person name="Tamura T."/>
        </authorList>
    </citation>
    <scope>NUCLEOTIDE SEQUENCE</scope>
    <source>
        <strain evidence="1">FACHB-1375</strain>
    </source>
</reference>
<organism evidence="1 2">
    <name type="scientific">Aerosakkonema funiforme FACHB-1375</name>
    <dbReference type="NCBI Taxonomy" id="2949571"/>
    <lineage>
        <taxon>Bacteria</taxon>
        <taxon>Bacillati</taxon>
        <taxon>Cyanobacteriota</taxon>
        <taxon>Cyanophyceae</taxon>
        <taxon>Oscillatoriophycideae</taxon>
        <taxon>Aerosakkonematales</taxon>
        <taxon>Aerosakkonemataceae</taxon>
        <taxon>Aerosakkonema</taxon>
    </lineage>
</organism>
<reference evidence="1" key="2">
    <citation type="submission" date="2020-08" db="EMBL/GenBank/DDBJ databases">
        <authorList>
            <person name="Chen M."/>
            <person name="Teng W."/>
            <person name="Zhao L."/>
            <person name="Hu C."/>
            <person name="Zhou Y."/>
            <person name="Han B."/>
            <person name="Song L."/>
            <person name="Shu W."/>
        </authorList>
    </citation>
    <scope>NUCLEOTIDE SEQUENCE</scope>
    <source>
        <strain evidence="1">FACHB-1375</strain>
    </source>
</reference>
<proteinExistence type="predicted"/>
<dbReference type="AlphaFoldDB" id="A0A926VLE6"/>
<evidence type="ECO:0000313" key="1">
    <source>
        <dbReference type="EMBL" id="MBD2186041.1"/>
    </source>
</evidence>
<dbReference type="Proteomes" id="UP000641646">
    <property type="component" value="Unassembled WGS sequence"/>
</dbReference>
<dbReference type="EMBL" id="JACJPW010000161">
    <property type="protein sequence ID" value="MBD2186041.1"/>
    <property type="molecule type" value="Genomic_DNA"/>
</dbReference>
<gene>
    <name evidence="1" type="ORF">H6G03_34130</name>
</gene>
<keyword evidence="2" id="KW-1185">Reference proteome</keyword>
<sequence length="270" mass="30842">MTHLNSQEAIYARLKYTYTLFENIRHKFNGAAIERGGYERTGVTSMYVRKFGEKAYAFLGDAKKCTVESSFTEEQEPYINETLSSLTAFIVGQKAKCSLAERVIYYYVHRTAPYFILAILKSTEEMLNEYLQAKPEDSAILDAIFRVAGGEGFRDLIRIYSPRLIDAVLANKKVSQPNTLAFVDIHDRYCKDDSGKTILAKYEVWCPGRTLARAYLNQCQIAAQELVDKHDVSFAASIEEFQVFPYELSIYMKQFVQSLVSPLLQRYGIS</sequence>
<comment type="caution">
    <text evidence="1">The sequence shown here is derived from an EMBL/GenBank/DDBJ whole genome shotgun (WGS) entry which is preliminary data.</text>
</comment>
<evidence type="ECO:0000313" key="2">
    <source>
        <dbReference type="Proteomes" id="UP000641646"/>
    </source>
</evidence>